<dbReference type="PANTHER" id="PTHR33712:SF7">
    <property type="entry name" value="LIGHT-INDEPENDENT PROTOCHLOROPHYLLIDE REDUCTASE SUBUNIT B"/>
    <property type="match status" value="1"/>
</dbReference>
<dbReference type="InterPro" id="IPR000318">
    <property type="entry name" value="Nase_comp1_CS"/>
</dbReference>
<dbReference type="InterPro" id="IPR000510">
    <property type="entry name" value="Nase/OxRdtase_comp1"/>
</dbReference>
<proteinExistence type="inferred from homology"/>
<comment type="similarity">
    <text evidence="1 3">Belongs to the NifD/NifK/NifE/NifN family.</text>
</comment>
<feature type="domain" description="Nitrogenase/oxidoreductase component 1" evidence="4">
    <location>
        <begin position="23"/>
        <end position="448"/>
    </location>
</feature>
<dbReference type="Gene3D" id="3.40.50.1980">
    <property type="entry name" value="Nitrogenase molybdenum iron protein domain"/>
    <property type="match status" value="3"/>
</dbReference>
<dbReference type="PANTHER" id="PTHR33712">
    <property type="entry name" value="LIGHT-INDEPENDENT PROTOCHLOROPHYLLIDE REDUCTASE SUBUNIT B"/>
    <property type="match status" value="1"/>
</dbReference>
<accession>A0ABS5JRS8</accession>
<dbReference type="RefSeq" id="WP_212214218.1">
    <property type="nucleotide sequence ID" value="NZ_JAGUCO010000002.1"/>
</dbReference>
<sequence>MDKLPRLKDIRPFVSTRNACKLCSPLGASIALKGIEGCVPVIHGSQGCATYIRRYMISHYKEPVDIASSNFSEETTIFGGAENLKVALGNVIGQYKPKAVGVATTCLSETIGEDVALMLKHIKSLTNEEEWPDLFTVSTPSYQGTHMDGFHATILQMVKTYAKDNTPNDKVNVLPNLVSPADIRHLKEIFADCGLDATILPDYSDTLDNGAWDKYYRVPKGGTSIKDIKLSGGAKATFEMGEFTKVSVGKNNSGNLSAAAWLEKEHGVTNHQTILPIGVKATDTLFENIGKVSGYEMPDKYESQRARLLDSYADGHKYVFGKKAIVYGEEDLVLGICAFLDEIGVEVILAASGANNNLTERLKHYCPSNAETIKVMSDSDFEQINEQAHELNPDFIVGNSKGYYIARDLKIPIVRVGFPIHDRLGGQRIKHIGYEGTQELFDRIVNSLIEYKQDNSPIGYKYI</sequence>
<reference evidence="5 6" key="1">
    <citation type="journal article" date="2015" name="Int. J. Syst. Evol. Microbiol.">
        <title>Carboxylicivirga linearis sp. nov., isolated from a sea cucumber culture pond.</title>
        <authorList>
            <person name="Wang F.Q."/>
            <person name="Zhou Y.X."/>
            <person name="Lin X.Z."/>
            <person name="Chen G.J."/>
            <person name="Du Z.J."/>
        </authorList>
    </citation>
    <scope>NUCLEOTIDE SEQUENCE [LARGE SCALE GENOMIC DNA]</scope>
    <source>
        <strain evidence="5 6">FB218</strain>
    </source>
</reference>
<evidence type="ECO:0000256" key="2">
    <source>
        <dbReference type="ARBA" id="ARBA00023231"/>
    </source>
</evidence>
<evidence type="ECO:0000313" key="6">
    <source>
        <dbReference type="Proteomes" id="UP000708576"/>
    </source>
</evidence>
<evidence type="ECO:0000259" key="4">
    <source>
        <dbReference type="Pfam" id="PF00148"/>
    </source>
</evidence>
<dbReference type="Proteomes" id="UP000708576">
    <property type="component" value="Unassembled WGS sequence"/>
</dbReference>
<name>A0ABS5JRS8_9BACT</name>
<protein>
    <recommendedName>
        <fullName evidence="4">Nitrogenase/oxidoreductase component 1 domain-containing protein</fullName>
    </recommendedName>
</protein>
<keyword evidence="2 3" id="KW-0535">Nitrogen fixation</keyword>
<dbReference type="Gene3D" id="1.20.89.10">
    <property type="entry name" value="Nitrogenase Molybdenum-iron Protein, subunit B, domain 4"/>
    <property type="match status" value="1"/>
</dbReference>
<keyword evidence="6" id="KW-1185">Reference proteome</keyword>
<evidence type="ECO:0000256" key="1">
    <source>
        <dbReference type="ARBA" id="ARBA00011002"/>
    </source>
</evidence>
<dbReference type="InterPro" id="IPR050152">
    <property type="entry name" value="ChlB/BchB/BchZ"/>
</dbReference>
<organism evidence="5 6">
    <name type="scientific">Carboxylicivirga linearis</name>
    <dbReference type="NCBI Taxonomy" id="1628157"/>
    <lineage>
        <taxon>Bacteria</taxon>
        <taxon>Pseudomonadati</taxon>
        <taxon>Bacteroidota</taxon>
        <taxon>Bacteroidia</taxon>
        <taxon>Marinilabiliales</taxon>
        <taxon>Marinilabiliaceae</taxon>
        <taxon>Carboxylicivirga</taxon>
    </lineage>
</organism>
<dbReference type="Pfam" id="PF00148">
    <property type="entry name" value="Oxidored_nitro"/>
    <property type="match status" value="1"/>
</dbReference>
<dbReference type="EMBL" id="JAGUCO010000002">
    <property type="protein sequence ID" value="MBS2097600.1"/>
    <property type="molecule type" value="Genomic_DNA"/>
</dbReference>
<comment type="caution">
    <text evidence="5">The sequence shown here is derived from an EMBL/GenBank/DDBJ whole genome shotgun (WGS) entry which is preliminary data.</text>
</comment>
<dbReference type="SUPFAM" id="SSF53807">
    <property type="entry name" value="Helical backbone' metal receptor"/>
    <property type="match status" value="1"/>
</dbReference>
<evidence type="ECO:0000256" key="3">
    <source>
        <dbReference type="RuleBase" id="RU004021"/>
    </source>
</evidence>
<gene>
    <name evidence="5" type="ORF">KEM10_04865</name>
</gene>
<evidence type="ECO:0000313" key="5">
    <source>
        <dbReference type="EMBL" id="MBS2097600.1"/>
    </source>
</evidence>
<dbReference type="PROSITE" id="PS00699">
    <property type="entry name" value="NITROGENASE_1_1"/>
    <property type="match status" value="1"/>
</dbReference>